<feature type="chain" id="PRO_5046496130" evidence="8">
    <location>
        <begin position="44"/>
        <end position="485"/>
    </location>
</feature>
<dbReference type="PANTHER" id="PTHR35093:SF3">
    <property type="entry name" value="LONG-CHAIN FATTY ACID TRANSPORT PROTEIN"/>
    <property type="match status" value="1"/>
</dbReference>
<evidence type="ECO:0000313" key="9">
    <source>
        <dbReference type="EMBL" id="KAA5523982.1"/>
    </source>
</evidence>
<evidence type="ECO:0000256" key="6">
    <source>
        <dbReference type="ARBA" id="ARBA00023136"/>
    </source>
</evidence>
<comment type="caution">
    <text evidence="9">The sequence shown here is derived from an EMBL/GenBank/DDBJ whole genome shotgun (WGS) entry which is preliminary data.</text>
</comment>
<name>A0ABQ6SNY0_9PAST</name>
<keyword evidence="7" id="KW-0998">Cell outer membrane</keyword>
<comment type="subcellular location">
    <subcellularLocation>
        <location evidence="1">Cell outer membrane</location>
        <topology evidence="1">Multi-pass membrane protein</topology>
    </subcellularLocation>
</comment>
<dbReference type="Proteomes" id="UP000324828">
    <property type="component" value="Unassembled WGS sequence"/>
</dbReference>
<dbReference type="SUPFAM" id="SSF56935">
    <property type="entry name" value="Porins"/>
    <property type="match status" value="1"/>
</dbReference>
<evidence type="ECO:0000256" key="2">
    <source>
        <dbReference type="ARBA" id="ARBA00008163"/>
    </source>
</evidence>
<evidence type="ECO:0000256" key="5">
    <source>
        <dbReference type="ARBA" id="ARBA00022729"/>
    </source>
</evidence>
<keyword evidence="4" id="KW-0812">Transmembrane</keyword>
<proteinExistence type="inferred from homology"/>
<evidence type="ECO:0000256" key="7">
    <source>
        <dbReference type="ARBA" id="ARBA00023237"/>
    </source>
</evidence>
<dbReference type="RefSeq" id="WP_139989756.1">
    <property type="nucleotide sequence ID" value="NZ_VCED01000003.1"/>
</dbReference>
<keyword evidence="10" id="KW-1185">Reference proteome</keyword>
<keyword evidence="6" id="KW-0472">Membrane</keyword>
<keyword evidence="3" id="KW-1134">Transmembrane beta strand</keyword>
<dbReference type="Pfam" id="PF03349">
    <property type="entry name" value="Toluene_X"/>
    <property type="match status" value="1"/>
</dbReference>
<keyword evidence="5 8" id="KW-0732">Signal</keyword>
<evidence type="ECO:0000256" key="1">
    <source>
        <dbReference type="ARBA" id="ARBA00004571"/>
    </source>
</evidence>
<evidence type="ECO:0000313" key="10">
    <source>
        <dbReference type="Proteomes" id="UP000324828"/>
    </source>
</evidence>
<dbReference type="EMBL" id="VXDF01000001">
    <property type="protein sequence ID" value="KAA5523982.1"/>
    <property type="molecule type" value="Genomic_DNA"/>
</dbReference>
<accession>A0ABQ6SNY0</accession>
<protein>
    <submittedName>
        <fullName evidence="9">Transporter</fullName>
    </submittedName>
</protein>
<sequence length="485" mass="52780">MHSIDSGFRIAQIFIYNKGFQMKKFNQSVLATAMLLAAGGANAAAFQLSEVSTSGLGRAYAGEAAIADNASVVATNPALMSLFKTNQFSVGGVYVDSKINMSGNSQVSIIENDVTPILQRSSKDLYQKSVVPGSLVPNMYFVAPINDKFALGGGMNVNFGLKSEYDNKYNGGVFGGTTDLTALNLNLSGSYRVTEGFSAGLGLNAIYAQAKIERRAGFLADVPSALRTAAMHSPAIAALLRTPKASELISSPALANVKKDTILTQLQDKAAWAFAWNAGVMYQFNENHRIGLAYHSKVDIDFTDHTATSLQASRIGQEGGLKLNLPDYLEFSGFHQLTEKFAMHYSYKYSHWSRLKNLYASYHSDGKEAFHKKMYYRNSSRIALGGTYNVDDKLTLRAGIAYDQAAATEHASAAIPDTDRTWYSVGATYKFTPNLSVDLGYAYLKGKKVHFKEEQRISNGVVVVTGNYSSKASANLYGLNLNYSF</sequence>
<dbReference type="InterPro" id="IPR005017">
    <property type="entry name" value="OMPP1/FadL/TodX"/>
</dbReference>
<gene>
    <name evidence="9" type="ORF">F2S80_01030</name>
</gene>
<evidence type="ECO:0000256" key="3">
    <source>
        <dbReference type="ARBA" id="ARBA00022452"/>
    </source>
</evidence>
<comment type="similarity">
    <text evidence="2">Belongs to the OmpP1/FadL family.</text>
</comment>
<evidence type="ECO:0000256" key="8">
    <source>
        <dbReference type="SAM" id="SignalP"/>
    </source>
</evidence>
<feature type="signal peptide" evidence="8">
    <location>
        <begin position="1"/>
        <end position="43"/>
    </location>
</feature>
<dbReference type="Gene3D" id="2.40.160.60">
    <property type="entry name" value="Outer membrane protein transport protein (OMPP1/FadL/TodX)"/>
    <property type="match status" value="1"/>
</dbReference>
<organism evidence="9 10">
    <name type="scientific">Haemophilus seminalis</name>
    <dbReference type="NCBI Taxonomy" id="2582921"/>
    <lineage>
        <taxon>Bacteria</taxon>
        <taxon>Pseudomonadati</taxon>
        <taxon>Pseudomonadota</taxon>
        <taxon>Gammaproteobacteria</taxon>
        <taxon>Pasteurellales</taxon>
        <taxon>Pasteurellaceae</taxon>
        <taxon>Haemophilus</taxon>
    </lineage>
</organism>
<dbReference type="PANTHER" id="PTHR35093">
    <property type="entry name" value="OUTER MEMBRANE PROTEIN NMB0088-RELATED"/>
    <property type="match status" value="1"/>
</dbReference>
<evidence type="ECO:0000256" key="4">
    <source>
        <dbReference type="ARBA" id="ARBA00022692"/>
    </source>
</evidence>
<reference evidence="9 10" key="1">
    <citation type="submission" date="2019-09" db="EMBL/GenBank/DDBJ databases">
        <title>Haemophilus seminale sp. nov., isolated from human semen.</title>
        <authorList>
            <person name="Zheng M."/>
        </authorList>
    </citation>
    <scope>NUCLEOTIDE SEQUENCE [LARGE SCALE GENOMIC DNA]</scope>
    <source>
        <strain evidence="9 10">SZY H2</strain>
    </source>
</reference>